<dbReference type="RefSeq" id="WP_017577630.1">
    <property type="nucleotide sequence ID" value="NZ_BMXL01000021.1"/>
</dbReference>
<sequence length="48" mass="5328">MPPGFSDQEKERIRSRLLESGQDLFTARGLRKTSLDDLVAPADIKPDG</sequence>
<gene>
    <name evidence="1" type="ORF">GCM10007147_34530</name>
</gene>
<dbReference type="AlphaFoldDB" id="A0A918XI08"/>
<accession>A0A918XI08</accession>
<protein>
    <submittedName>
        <fullName evidence="1">Uncharacterized protein</fullName>
    </submittedName>
</protein>
<keyword evidence="2" id="KW-1185">Reference proteome</keyword>
<comment type="caution">
    <text evidence="1">The sequence shown here is derived from an EMBL/GenBank/DDBJ whole genome shotgun (WGS) entry which is preliminary data.</text>
</comment>
<evidence type="ECO:0000313" key="1">
    <source>
        <dbReference type="EMBL" id="GHD31613.1"/>
    </source>
</evidence>
<organism evidence="1 2">
    <name type="scientific">Nocardiopsis kunsanensis</name>
    <dbReference type="NCBI Taxonomy" id="141693"/>
    <lineage>
        <taxon>Bacteria</taxon>
        <taxon>Bacillati</taxon>
        <taxon>Actinomycetota</taxon>
        <taxon>Actinomycetes</taxon>
        <taxon>Streptosporangiales</taxon>
        <taxon>Nocardiopsidaceae</taxon>
        <taxon>Nocardiopsis</taxon>
    </lineage>
</organism>
<evidence type="ECO:0000313" key="2">
    <source>
        <dbReference type="Proteomes" id="UP000654947"/>
    </source>
</evidence>
<proteinExistence type="predicted"/>
<name>A0A918XI08_9ACTN</name>
<reference evidence="1 2" key="1">
    <citation type="journal article" date="2014" name="Int. J. Syst. Evol. Microbiol.">
        <title>Complete genome sequence of Corynebacterium casei LMG S-19264T (=DSM 44701T), isolated from a smear-ripened cheese.</title>
        <authorList>
            <consortium name="US DOE Joint Genome Institute (JGI-PGF)"/>
            <person name="Walter F."/>
            <person name="Albersmeier A."/>
            <person name="Kalinowski J."/>
            <person name="Ruckert C."/>
        </authorList>
    </citation>
    <scope>NUCLEOTIDE SEQUENCE [LARGE SCALE GENOMIC DNA]</scope>
    <source>
        <strain evidence="1 2">KCTC 19473</strain>
    </source>
</reference>
<dbReference type="EMBL" id="BMXL01000021">
    <property type="protein sequence ID" value="GHD31613.1"/>
    <property type="molecule type" value="Genomic_DNA"/>
</dbReference>
<dbReference type="Proteomes" id="UP000654947">
    <property type="component" value="Unassembled WGS sequence"/>
</dbReference>
<dbReference type="InterPro" id="IPR009057">
    <property type="entry name" value="Homeodomain-like_sf"/>
</dbReference>
<dbReference type="Gene3D" id="1.10.357.10">
    <property type="entry name" value="Tetracycline Repressor, domain 2"/>
    <property type="match status" value="1"/>
</dbReference>
<dbReference type="SUPFAM" id="SSF46689">
    <property type="entry name" value="Homeodomain-like"/>
    <property type="match status" value="1"/>
</dbReference>